<name>A0A8J8TB54_HALGN</name>
<proteinExistence type="predicted"/>
<evidence type="ECO:0000313" key="1">
    <source>
        <dbReference type="EMBL" id="TNV88008.1"/>
    </source>
</evidence>
<gene>
    <name evidence="1" type="ORF">FGO68_gene16666</name>
</gene>
<keyword evidence="2" id="KW-1185">Reference proteome</keyword>
<organism evidence="1 2">
    <name type="scientific">Halteria grandinella</name>
    <dbReference type="NCBI Taxonomy" id="5974"/>
    <lineage>
        <taxon>Eukaryota</taxon>
        <taxon>Sar</taxon>
        <taxon>Alveolata</taxon>
        <taxon>Ciliophora</taxon>
        <taxon>Intramacronucleata</taxon>
        <taxon>Spirotrichea</taxon>
        <taxon>Stichotrichia</taxon>
        <taxon>Sporadotrichida</taxon>
        <taxon>Halteriidae</taxon>
        <taxon>Halteria</taxon>
    </lineage>
</organism>
<protein>
    <submittedName>
        <fullName evidence="1">Uncharacterized protein</fullName>
    </submittedName>
</protein>
<sequence length="68" mass="8040">MPKDLSFFKAGSTGQEVVLLVAQSIAIKIGWQKRLLIQMKLEGLVRKSRQKRPVFWLKNQRRRCRLMK</sequence>
<dbReference type="EMBL" id="RRYP01000095">
    <property type="protein sequence ID" value="TNV88008.1"/>
    <property type="molecule type" value="Genomic_DNA"/>
</dbReference>
<accession>A0A8J8TB54</accession>
<dbReference type="Proteomes" id="UP000785679">
    <property type="component" value="Unassembled WGS sequence"/>
</dbReference>
<reference evidence="1" key="1">
    <citation type="submission" date="2019-06" db="EMBL/GenBank/DDBJ databases">
        <authorList>
            <person name="Zheng W."/>
        </authorList>
    </citation>
    <scope>NUCLEOTIDE SEQUENCE</scope>
    <source>
        <strain evidence="1">QDHG01</strain>
    </source>
</reference>
<evidence type="ECO:0000313" key="2">
    <source>
        <dbReference type="Proteomes" id="UP000785679"/>
    </source>
</evidence>
<dbReference type="AlphaFoldDB" id="A0A8J8TB54"/>
<comment type="caution">
    <text evidence="1">The sequence shown here is derived from an EMBL/GenBank/DDBJ whole genome shotgun (WGS) entry which is preliminary data.</text>
</comment>